<accession>A0A9J7BTK3</accession>
<dbReference type="RefSeq" id="WP_260795848.1">
    <property type="nucleotide sequence ID" value="NZ_CP093313.1"/>
</dbReference>
<name>A0A9J7BTK3_9BACT</name>
<organism evidence="7 8">
    <name type="scientific">Occallatibacter riparius</name>
    <dbReference type="NCBI Taxonomy" id="1002689"/>
    <lineage>
        <taxon>Bacteria</taxon>
        <taxon>Pseudomonadati</taxon>
        <taxon>Acidobacteriota</taxon>
        <taxon>Terriglobia</taxon>
        <taxon>Terriglobales</taxon>
        <taxon>Acidobacteriaceae</taxon>
        <taxon>Occallatibacter</taxon>
    </lineage>
</organism>
<dbReference type="GO" id="GO:0020037">
    <property type="term" value="F:heme binding"/>
    <property type="evidence" value="ECO:0007669"/>
    <property type="project" value="InterPro"/>
</dbReference>
<feature type="region of interest" description="Disordered" evidence="5">
    <location>
        <begin position="255"/>
        <end position="285"/>
    </location>
</feature>
<dbReference type="PANTHER" id="PTHR40394">
    <property type="entry name" value="LIPOPROTEIN-RELATED"/>
    <property type="match status" value="1"/>
</dbReference>
<dbReference type="EMBL" id="CP093313">
    <property type="protein sequence ID" value="UWZ86204.1"/>
    <property type="molecule type" value="Genomic_DNA"/>
</dbReference>
<feature type="domain" description="Cytochrome c" evidence="6">
    <location>
        <begin position="123"/>
        <end position="208"/>
    </location>
</feature>
<keyword evidence="3 4" id="KW-0408">Iron</keyword>
<keyword evidence="8" id="KW-1185">Reference proteome</keyword>
<keyword evidence="2 4" id="KW-0479">Metal-binding</keyword>
<dbReference type="AlphaFoldDB" id="A0A9J7BTK3"/>
<reference evidence="7" key="1">
    <citation type="submission" date="2021-04" db="EMBL/GenBank/DDBJ databases">
        <title>Phylogenetic analysis of Acidobacteriaceae.</title>
        <authorList>
            <person name="Qiu L."/>
            <person name="Zhang Q."/>
        </authorList>
    </citation>
    <scope>NUCLEOTIDE SEQUENCE</scope>
    <source>
        <strain evidence="7">DSM 25168</strain>
    </source>
</reference>
<gene>
    <name evidence="7" type="ORF">MOP44_09720</name>
</gene>
<evidence type="ECO:0000256" key="5">
    <source>
        <dbReference type="SAM" id="MobiDB-lite"/>
    </source>
</evidence>
<dbReference type="Proteomes" id="UP001059380">
    <property type="component" value="Chromosome"/>
</dbReference>
<evidence type="ECO:0000313" key="8">
    <source>
        <dbReference type="Proteomes" id="UP001059380"/>
    </source>
</evidence>
<dbReference type="GO" id="GO:0009055">
    <property type="term" value="F:electron transfer activity"/>
    <property type="evidence" value="ECO:0007669"/>
    <property type="project" value="InterPro"/>
</dbReference>
<evidence type="ECO:0000313" key="7">
    <source>
        <dbReference type="EMBL" id="UWZ86204.1"/>
    </source>
</evidence>
<sequence>MSREQATGNREQGVISGPRSVIRFLGSVRSTGSPLTGKVAMLLGASALLLMAGCRQDMHNQPKMIPQRGSEMFADGRGARPQVVNTVARGQLDETSYYYTGVVQGANGYREEKDQLPFPVTLDVLHRGEERFNIYCTPCHSRVGNGLGEIVQRGYKPAANLHDQVRTAQPLSHYFYVMTHGYGAMPDYSAQLTPADRWAVAAYIRALQLSQAANQSDVPAGTQVESLKDVAAQEKLPDSFAQAWNLPGTAVYANQAPAQKEGTPAMGPANTADPVQINKGAAGKK</sequence>
<protein>
    <submittedName>
        <fullName evidence="7">Cytochrome c</fullName>
    </submittedName>
</protein>
<dbReference type="PANTHER" id="PTHR40394:SF2">
    <property type="entry name" value="QUINOL:CYTOCHROME C OXIDOREDUCTASE MEMBRANE PROTEIN"/>
    <property type="match status" value="1"/>
</dbReference>
<dbReference type="PROSITE" id="PS51007">
    <property type="entry name" value="CYTC"/>
    <property type="match status" value="1"/>
</dbReference>
<evidence type="ECO:0000256" key="3">
    <source>
        <dbReference type="ARBA" id="ARBA00023004"/>
    </source>
</evidence>
<keyword evidence="1 4" id="KW-0349">Heme</keyword>
<proteinExistence type="predicted"/>
<dbReference type="InterPro" id="IPR009056">
    <property type="entry name" value="Cyt_c-like_dom"/>
</dbReference>
<dbReference type="Gene3D" id="1.10.760.10">
    <property type="entry name" value="Cytochrome c-like domain"/>
    <property type="match status" value="1"/>
</dbReference>
<dbReference type="KEGG" id="orp:MOP44_09720"/>
<dbReference type="SUPFAM" id="SSF46626">
    <property type="entry name" value="Cytochrome c"/>
    <property type="match status" value="1"/>
</dbReference>
<dbReference type="GO" id="GO:0046872">
    <property type="term" value="F:metal ion binding"/>
    <property type="evidence" value="ECO:0007669"/>
    <property type="project" value="UniProtKB-KW"/>
</dbReference>
<dbReference type="InterPro" id="IPR036909">
    <property type="entry name" value="Cyt_c-like_dom_sf"/>
</dbReference>
<evidence type="ECO:0000256" key="1">
    <source>
        <dbReference type="ARBA" id="ARBA00022617"/>
    </source>
</evidence>
<dbReference type="Pfam" id="PF13442">
    <property type="entry name" value="Cytochrome_CBB3"/>
    <property type="match status" value="1"/>
</dbReference>
<evidence type="ECO:0000259" key="6">
    <source>
        <dbReference type="PROSITE" id="PS51007"/>
    </source>
</evidence>
<evidence type="ECO:0000256" key="2">
    <source>
        <dbReference type="ARBA" id="ARBA00022723"/>
    </source>
</evidence>
<evidence type="ECO:0000256" key="4">
    <source>
        <dbReference type="PROSITE-ProRule" id="PRU00433"/>
    </source>
</evidence>